<evidence type="ECO:0000313" key="2">
    <source>
        <dbReference type="EMBL" id="HBP29433.1"/>
    </source>
</evidence>
<proteinExistence type="predicted"/>
<evidence type="ECO:0000259" key="1">
    <source>
        <dbReference type="Pfam" id="PF01882"/>
    </source>
</evidence>
<dbReference type="CDD" id="cd00198">
    <property type="entry name" value="vWFA"/>
    <property type="match status" value="1"/>
</dbReference>
<gene>
    <name evidence="2" type="ORF">DD666_08455</name>
</gene>
<organism evidence="2 3">
    <name type="scientific">Advenella kashmirensis</name>
    <dbReference type="NCBI Taxonomy" id="310575"/>
    <lineage>
        <taxon>Bacteria</taxon>
        <taxon>Pseudomonadati</taxon>
        <taxon>Pseudomonadota</taxon>
        <taxon>Betaproteobacteria</taxon>
        <taxon>Burkholderiales</taxon>
        <taxon>Alcaligenaceae</taxon>
    </lineage>
</organism>
<name>A0A356LEI9_9BURK</name>
<dbReference type="PANTHER" id="PTHR33608">
    <property type="entry name" value="BLL2464 PROTEIN"/>
    <property type="match status" value="1"/>
</dbReference>
<dbReference type="Pfam" id="PF01882">
    <property type="entry name" value="DUF58"/>
    <property type="match status" value="1"/>
</dbReference>
<sequence length="289" mass="32540">MTASVSLPSDTAAIDYSLRWRVQSVYPGSHRGSGGAASGMFRGLIPFERAPDIRRLDLRRSMRDPFEQWYVREYQPRVSVTVYALVDVSSSMAWRDGASSKLAMAAEFCDILARSAHRNGDSFGLYACGNDVHEESSLLSTRNRAGASAIIDRLSRVPPTDDSAAGLTRAAEYLTGARKLVFLISDFLFPYNQIEEALATLAFHDVIPVVLEDNSVSMLPEWGFTDLADLESGQRRFVILRPSLKRRWLDQAEKRRARLNGIFRQYVNRPFEITHGLDIEALNTYLLER</sequence>
<dbReference type="PANTHER" id="PTHR33608:SF6">
    <property type="entry name" value="BLL2464 PROTEIN"/>
    <property type="match status" value="1"/>
</dbReference>
<reference evidence="2 3" key="1">
    <citation type="journal article" date="2018" name="Nat. Biotechnol.">
        <title>A standardized bacterial taxonomy based on genome phylogeny substantially revises the tree of life.</title>
        <authorList>
            <person name="Parks D.H."/>
            <person name="Chuvochina M."/>
            <person name="Waite D.W."/>
            <person name="Rinke C."/>
            <person name="Skarshewski A."/>
            <person name="Chaumeil P.A."/>
            <person name="Hugenholtz P."/>
        </authorList>
    </citation>
    <scope>NUCLEOTIDE SEQUENCE [LARGE SCALE GENOMIC DNA]</scope>
    <source>
        <strain evidence="2">UBA10707</strain>
    </source>
</reference>
<dbReference type="SUPFAM" id="SSF53300">
    <property type="entry name" value="vWA-like"/>
    <property type="match status" value="1"/>
</dbReference>
<dbReference type="Proteomes" id="UP000264036">
    <property type="component" value="Unassembled WGS sequence"/>
</dbReference>
<dbReference type="Gene3D" id="3.40.50.410">
    <property type="entry name" value="von Willebrand factor, type A domain"/>
    <property type="match status" value="1"/>
</dbReference>
<dbReference type="AlphaFoldDB" id="A0A356LEI9"/>
<evidence type="ECO:0000313" key="3">
    <source>
        <dbReference type="Proteomes" id="UP000264036"/>
    </source>
</evidence>
<protein>
    <submittedName>
        <fullName evidence="2">MxaS protein</fullName>
    </submittedName>
</protein>
<feature type="domain" description="DUF58" evidence="1">
    <location>
        <begin position="52"/>
        <end position="256"/>
    </location>
</feature>
<accession>A0A356LEI9</accession>
<dbReference type="InterPro" id="IPR036465">
    <property type="entry name" value="vWFA_dom_sf"/>
</dbReference>
<dbReference type="EMBL" id="DOEK01000021">
    <property type="protein sequence ID" value="HBP29433.1"/>
    <property type="molecule type" value="Genomic_DNA"/>
</dbReference>
<dbReference type="InterPro" id="IPR002881">
    <property type="entry name" value="DUF58"/>
</dbReference>
<comment type="caution">
    <text evidence="2">The sequence shown here is derived from an EMBL/GenBank/DDBJ whole genome shotgun (WGS) entry which is preliminary data.</text>
</comment>